<evidence type="ECO:0000259" key="4">
    <source>
        <dbReference type="PROSITE" id="PS51891"/>
    </source>
</evidence>
<comment type="caution">
    <text evidence="5">The sequence shown here is derived from an EMBL/GenBank/DDBJ whole genome shotgun (WGS) entry which is preliminary data.</text>
</comment>
<dbReference type="InterPro" id="IPR011057">
    <property type="entry name" value="Mss4-like_sf"/>
</dbReference>
<dbReference type="PROSITE" id="PS51891">
    <property type="entry name" value="CENP_V_GFA"/>
    <property type="match status" value="2"/>
</dbReference>
<feature type="domain" description="CENP-V/GFA" evidence="4">
    <location>
        <begin position="146"/>
        <end position="281"/>
    </location>
</feature>
<feature type="domain" description="CENP-V/GFA" evidence="4">
    <location>
        <begin position="7"/>
        <end position="121"/>
    </location>
</feature>
<sequence>MSTPRTYRGNCHCGAFVYEVDTPDGKDITSASECSCSICYKRAYLWLVPKTPVRVVKDEGLLVGYGFAGRNLDHQFCGKCGTTVIAKSAMFPAGMGINVRTIQGLDIWGLEIKPFNGDTFEPKYVAPTFTGEDPAPADFEKDGKTYHGSCHCGAVTTSVRVHGSLEDGTYPDRIMECNCSFCRLGSVWIYPTTSQFALTGRDNLTYYTFGNRIWQKLFCKTCGVQVGSEVRPDMSEAEVAALPEAYQQHRAKHIDTVPLNLRVLNGFSVKQVEAQRGDGWGLQMPQYVYP</sequence>
<dbReference type="PANTHER" id="PTHR28620:SF1">
    <property type="entry name" value="CENP-V_GFA DOMAIN-CONTAINING PROTEIN"/>
    <property type="match status" value="1"/>
</dbReference>
<dbReference type="GO" id="GO:0046872">
    <property type="term" value="F:metal ion binding"/>
    <property type="evidence" value="ECO:0007669"/>
    <property type="project" value="UniProtKB-KW"/>
</dbReference>
<reference evidence="5" key="1">
    <citation type="journal article" date="2023" name="Mol. Phylogenet. Evol.">
        <title>Genome-scale phylogeny and comparative genomics of the fungal order Sordariales.</title>
        <authorList>
            <person name="Hensen N."/>
            <person name="Bonometti L."/>
            <person name="Westerberg I."/>
            <person name="Brannstrom I.O."/>
            <person name="Guillou S."/>
            <person name="Cros-Aarteil S."/>
            <person name="Calhoun S."/>
            <person name="Haridas S."/>
            <person name="Kuo A."/>
            <person name="Mondo S."/>
            <person name="Pangilinan J."/>
            <person name="Riley R."/>
            <person name="LaButti K."/>
            <person name="Andreopoulos B."/>
            <person name="Lipzen A."/>
            <person name="Chen C."/>
            <person name="Yan M."/>
            <person name="Daum C."/>
            <person name="Ng V."/>
            <person name="Clum A."/>
            <person name="Steindorff A."/>
            <person name="Ohm R.A."/>
            <person name="Martin F."/>
            <person name="Silar P."/>
            <person name="Natvig D.O."/>
            <person name="Lalanne C."/>
            <person name="Gautier V."/>
            <person name="Ament-Velasquez S.L."/>
            <person name="Kruys A."/>
            <person name="Hutchinson M.I."/>
            <person name="Powell A.J."/>
            <person name="Barry K."/>
            <person name="Miller A.N."/>
            <person name="Grigoriev I.V."/>
            <person name="Debuchy R."/>
            <person name="Gladieux P."/>
            <person name="Hiltunen Thoren M."/>
            <person name="Johannesson H."/>
        </authorList>
    </citation>
    <scope>NUCLEOTIDE SEQUENCE</scope>
    <source>
        <strain evidence="5">CBS 141.50</strain>
    </source>
</reference>
<evidence type="ECO:0000313" key="6">
    <source>
        <dbReference type="Proteomes" id="UP001302676"/>
    </source>
</evidence>
<dbReference type="RefSeq" id="XP_062633731.1">
    <property type="nucleotide sequence ID" value="XM_062784775.1"/>
</dbReference>
<dbReference type="SUPFAM" id="SSF51316">
    <property type="entry name" value="Mss4-like"/>
    <property type="match status" value="2"/>
</dbReference>
<dbReference type="GO" id="GO:0016846">
    <property type="term" value="F:carbon-sulfur lyase activity"/>
    <property type="evidence" value="ECO:0007669"/>
    <property type="project" value="InterPro"/>
</dbReference>
<dbReference type="EMBL" id="MU853633">
    <property type="protein sequence ID" value="KAK4140360.1"/>
    <property type="molecule type" value="Genomic_DNA"/>
</dbReference>
<accession>A0AAN6ZID9</accession>
<gene>
    <name evidence="5" type="ORF">C8A04DRAFT_39958</name>
</gene>
<reference evidence="5" key="2">
    <citation type="submission" date="2023-05" db="EMBL/GenBank/DDBJ databases">
        <authorList>
            <consortium name="Lawrence Berkeley National Laboratory"/>
            <person name="Steindorff A."/>
            <person name="Hensen N."/>
            <person name="Bonometti L."/>
            <person name="Westerberg I."/>
            <person name="Brannstrom I.O."/>
            <person name="Guillou S."/>
            <person name="Cros-Aarteil S."/>
            <person name="Calhoun S."/>
            <person name="Haridas S."/>
            <person name="Kuo A."/>
            <person name="Mondo S."/>
            <person name="Pangilinan J."/>
            <person name="Riley R."/>
            <person name="Labutti K."/>
            <person name="Andreopoulos B."/>
            <person name="Lipzen A."/>
            <person name="Chen C."/>
            <person name="Yanf M."/>
            <person name="Daum C."/>
            <person name="Ng V."/>
            <person name="Clum A."/>
            <person name="Ohm R."/>
            <person name="Martin F."/>
            <person name="Silar P."/>
            <person name="Natvig D."/>
            <person name="Lalanne C."/>
            <person name="Gautier V."/>
            <person name="Ament-Velasquez S.L."/>
            <person name="Kruys A."/>
            <person name="Hutchinson M.I."/>
            <person name="Powell A.J."/>
            <person name="Barry K."/>
            <person name="Miller A.N."/>
            <person name="Grigoriev I.V."/>
            <person name="Debuchy R."/>
            <person name="Gladieux P."/>
            <person name="Thoren M.H."/>
            <person name="Johannesson H."/>
        </authorList>
    </citation>
    <scope>NUCLEOTIDE SEQUENCE</scope>
    <source>
        <strain evidence="5">CBS 141.50</strain>
    </source>
</reference>
<protein>
    <recommendedName>
        <fullName evidence="4">CENP-V/GFA domain-containing protein</fullName>
    </recommendedName>
</protein>
<name>A0AAN6ZID9_9PEZI</name>
<dbReference type="PANTHER" id="PTHR28620">
    <property type="entry name" value="CENTROMERE PROTEIN V"/>
    <property type="match status" value="1"/>
</dbReference>
<evidence type="ECO:0000256" key="2">
    <source>
        <dbReference type="ARBA" id="ARBA00022723"/>
    </source>
</evidence>
<dbReference type="Pfam" id="PF04828">
    <property type="entry name" value="GFA"/>
    <property type="match status" value="2"/>
</dbReference>
<proteinExistence type="inferred from homology"/>
<dbReference type="GeneID" id="87821388"/>
<keyword evidence="2" id="KW-0479">Metal-binding</keyword>
<evidence type="ECO:0000256" key="1">
    <source>
        <dbReference type="ARBA" id="ARBA00005495"/>
    </source>
</evidence>
<dbReference type="Proteomes" id="UP001302676">
    <property type="component" value="Unassembled WGS sequence"/>
</dbReference>
<comment type="similarity">
    <text evidence="1">Belongs to the Gfa family.</text>
</comment>
<dbReference type="InterPro" id="IPR052355">
    <property type="entry name" value="CENP-V-like"/>
</dbReference>
<dbReference type="Gene3D" id="2.170.150.70">
    <property type="match status" value="2"/>
</dbReference>
<keyword evidence="3" id="KW-0862">Zinc</keyword>
<keyword evidence="6" id="KW-1185">Reference proteome</keyword>
<organism evidence="5 6">
    <name type="scientific">Dichotomopilus funicola</name>
    <dbReference type="NCBI Taxonomy" id="1934379"/>
    <lineage>
        <taxon>Eukaryota</taxon>
        <taxon>Fungi</taxon>
        <taxon>Dikarya</taxon>
        <taxon>Ascomycota</taxon>
        <taxon>Pezizomycotina</taxon>
        <taxon>Sordariomycetes</taxon>
        <taxon>Sordariomycetidae</taxon>
        <taxon>Sordariales</taxon>
        <taxon>Chaetomiaceae</taxon>
        <taxon>Dichotomopilus</taxon>
    </lineage>
</organism>
<evidence type="ECO:0000313" key="5">
    <source>
        <dbReference type="EMBL" id="KAK4140360.1"/>
    </source>
</evidence>
<dbReference type="InterPro" id="IPR006913">
    <property type="entry name" value="CENP-V/GFA"/>
</dbReference>
<dbReference type="AlphaFoldDB" id="A0AAN6ZID9"/>
<evidence type="ECO:0000256" key="3">
    <source>
        <dbReference type="ARBA" id="ARBA00022833"/>
    </source>
</evidence>